<name>A0A0A9CNY7_ARUDO</name>
<proteinExistence type="predicted"/>
<reference evidence="1" key="2">
    <citation type="journal article" date="2015" name="Data Brief">
        <title>Shoot transcriptome of the giant reed, Arundo donax.</title>
        <authorList>
            <person name="Barrero R.A."/>
            <person name="Guerrero F.D."/>
            <person name="Moolhuijzen P."/>
            <person name="Goolsby J.A."/>
            <person name="Tidwell J."/>
            <person name="Bellgard S.E."/>
            <person name="Bellgard M.I."/>
        </authorList>
    </citation>
    <scope>NUCLEOTIDE SEQUENCE</scope>
    <source>
        <tissue evidence="1">Shoot tissue taken approximately 20 cm above the soil surface</tissue>
    </source>
</reference>
<dbReference type="AlphaFoldDB" id="A0A0A9CNY7"/>
<sequence length="34" mass="4096">MLICTRFKCLTHENIPIMLSLMRVLMCPRYLHAF</sequence>
<evidence type="ECO:0000313" key="1">
    <source>
        <dbReference type="EMBL" id="JAD73217.1"/>
    </source>
</evidence>
<organism evidence="1">
    <name type="scientific">Arundo donax</name>
    <name type="common">Giant reed</name>
    <name type="synonym">Donax arundinaceus</name>
    <dbReference type="NCBI Taxonomy" id="35708"/>
    <lineage>
        <taxon>Eukaryota</taxon>
        <taxon>Viridiplantae</taxon>
        <taxon>Streptophyta</taxon>
        <taxon>Embryophyta</taxon>
        <taxon>Tracheophyta</taxon>
        <taxon>Spermatophyta</taxon>
        <taxon>Magnoliopsida</taxon>
        <taxon>Liliopsida</taxon>
        <taxon>Poales</taxon>
        <taxon>Poaceae</taxon>
        <taxon>PACMAD clade</taxon>
        <taxon>Arundinoideae</taxon>
        <taxon>Arundineae</taxon>
        <taxon>Arundo</taxon>
    </lineage>
</organism>
<accession>A0A0A9CNY7</accession>
<dbReference type="EMBL" id="GBRH01224678">
    <property type="protein sequence ID" value="JAD73217.1"/>
    <property type="molecule type" value="Transcribed_RNA"/>
</dbReference>
<reference evidence="1" key="1">
    <citation type="submission" date="2014-09" db="EMBL/GenBank/DDBJ databases">
        <authorList>
            <person name="Magalhaes I.L.F."/>
            <person name="Oliveira U."/>
            <person name="Santos F.R."/>
            <person name="Vidigal T.H.D.A."/>
            <person name="Brescovit A.D."/>
            <person name="Santos A.J."/>
        </authorList>
    </citation>
    <scope>NUCLEOTIDE SEQUENCE</scope>
    <source>
        <tissue evidence="1">Shoot tissue taken approximately 20 cm above the soil surface</tissue>
    </source>
</reference>
<protein>
    <submittedName>
        <fullName evidence="1">Uncharacterized protein</fullName>
    </submittedName>
</protein>